<dbReference type="EMBL" id="FPHE01000134">
    <property type="protein sequence ID" value="SFV64573.1"/>
    <property type="molecule type" value="Genomic_DNA"/>
</dbReference>
<name>A0A1W1CFW0_9ZZZZ</name>
<dbReference type="AlphaFoldDB" id="A0A1W1CFW0"/>
<reference evidence="2" key="1">
    <citation type="submission" date="2016-10" db="EMBL/GenBank/DDBJ databases">
        <authorList>
            <person name="de Groot N.N."/>
        </authorList>
    </citation>
    <scope>NUCLEOTIDE SEQUENCE</scope>
</reference>
<feature type="coiled-coil region" evidence="1">
    <location>
        <begin position="26"/>
        <end position="53"/>
    </location>
</feature>
<sequence>MKKLVITALLMGFCTIALYAENNDSEKNVTTKAEKIEKQLQKQIKKEQKFAKEQKFYQGENYDLSDSEVDPNSLDDIPLIVPDYDFNMDDVYD</sequence>
<keyword evidence="1" id="KW-0175">Coiled coil</keyword>
<evidence type="ECO:0000313" key="2">
    <source>
        <dbReference type="EMBL" id="SFV64573.1"/>
    </source>
</evidence>
<organism evidence="2">
    <name type="scientific">hydrothermal vent metagenome</name>
    <dbReference type="NCBI Taxonomy" id="652676"/>
    <lineage>
        <taxon>unclassified sequences</taxon>
        <taxon>metagenomes</taxon>
        <taxon>ecological metagenomes</taxon>
    </lineage>
</organism>
<accession>A0A1W1CFW0</accession>
<gene>
    <name evidence="2" type="ORF">MNB_SV-12-1154</name>
</gene>
<evidence type="ECO:0000256" key="1">
    <source>
        <dbReference type="SAM" id="Coils"/>
    </source>
</evidence>
<proteinExistence type="predicted"/>
<protein>
    <submittedName>
        <fullName evidence="2">Uncharacterized protein</fullName>
    </submittedName>
</protein>